<feature type="region of interest" description="Disordered" evidence="1">
    <location>
        <begin position="335"/>
        <end position="387"/>
    </location>
</feature>
<keyword evidence="4" id="KW-1185">Reference proteome</keyword>
<feature type="region of interest" description="Disordered" evidence="1">
    <location>
        <begin position="99"/>
        <end position="124"/>
    </location>
</feature>
<evidence type="ECO:0000256" key="2">
    <source>
        <dbReference type="SAM" id="Phobius"/>
    </source>
</evidence>
<evidence type="ECO:0000313" key="4">
    <source>
        <dbReference type="Proteomes" id="UP000023152"/>
    </source>
</evidence>
<dbReference type="Proteomes" id="UP000023152">
    <property type="component" value="Unassembled WGS sequence"/>
</dbReference>
<name>X6M928_RETFI</name>
<keyword evidence="2" id="KW-0812">Transmembrane</keyword>
<feature type="compositionally biased region" description="Low complexity" evidence="1">
    <location>
        <begin position="338"/>
        <end position="351"/>
    </location>
</feature>
<keyword evidence="2" id="KW-0472">Membrane</keyword>
<gene>
    <name evidence="3" type="ORF">RFI_27847</name>
</gene>
<protein>
    <submittedName>
        <fullName evidence="3">Uncharacterized protein</fullName>
    </submittedName>
</protein>
<feature type="compositionally biased region" description="Low complexity" evidence="1">
    <location>
        <begin position="234"/>
        <end position="248"/>
    </location>
</feature>
<feature type="compositionally biased region" description="Polar residues" evidence="1">
    <location>
        <begin position="369"/>
        <end position="384"/>
    </location>
</feature>
<accession>X6M928</accession>
<proteinExistence type="predicted"/>
<comment type="caution">
    <text evidence="3">The sequence shown here is derived from an EMBL/GenBank/DDBJ whole genome shotgun (WGS) entry which is preliminary data.</text>
</comment>
<organism evidence="3 4">
    <name type="scientific">Reticulomyxa filosa</name>
    <dbReference type="NCBI Taxonomy" id="46433"/>
    <lineage>
        <taxon>Eukaryota</taxon>
        <taxon>Sar</taxon>
        <taxon>Rhizaria</taxon>
        <taxon>Retaria</taxon>
        <taxon>Foraminifera</taxon>
        <taxon>Monothalamids</taxon>
        <taxon>Reticulomyxidae</taxon>
        <taxon>Reticulomyxa</taxon>
    </lineage>
</organism>
<dbReference type="EMBL" id="ASPP01024019">
    <property type="protein sequence ID" value="ETO09530.1"/>
    <property type="molecule type" value="Genomic_DNA"/>
</dbReference>
<reference evidence="3 4" key="1">
    <citation type="journal article" date="2013" name="Curr. Biol.">
        <title>The Genome of the Foraminiferan Reticulomyxa filosa.</title>
        <authorList>
            <person name="Glockner G."/>
            <person name="Hulsmann N."/>
            <person name="Schleicher M."/>
            <person name="Noegel A.A."/>
            <person name="Eichinger L."/>
            <person name="Gallinger C."/>
            <person name="Pawlowski J."/>
            <person name="Sierra R."/>
            <person name="Euteneuer U."/>
            <person name="Pillet L."/>
            <person name="Moustafa A."/>
            <person name="Platzer M."/>
            <person name="Groth M."/>
            <person name="Szafranski K."/>
            <person name="Schliwa M."/>
        </authorList>
    </citation>
    <scope>NUCLEOTIDE SEQUENCE [LARGE SCALE GENOMIC DNA]</scope>
</reference>
<feature type="region of interest" description="Disordered" evidence="1">
    <location>
        <begin position="210"/>
        <end position="248"/>
    </location>
</feature>
<dbReference type="AlphaFoldDB" id="X6M928"/>
<evidence type="ECO:0000313" key="3">
    <source>
        <dbReference type="EMBL" id="ETO09530.1"/>
    </source>
</evidence>
<feature type="transmembrane region" description="Helical" evidence="2">
    <location>
        <begin position="252"/>
        <end position="275"/>
    </location>
</feature>
<sequence length="411" mass="46296">MINSAALLKNNTPDIIFYAKMSARMFLRINNGEKGGCTVFELVSFEKTNDSAYNKKIQTYFKRTFLCAKKFQTDSQSRFGMSISRSKNPISVINEHLGKNENSKHLHSIGKKRSNVESVSLSKRDNKKLSISIMNDVSPPRSNETSKAKPRLQVCIPNDAEERQHQHHHQKEQVHSKRLLKAVHVSDNKQLEFEPSKKRKLNNNSVIVVSDHEITTKRNVPNNKDQISDDHNKNNNNNNNNKNNNNNNITTITTIITIIIITITITIIITSQVFLFDNDELMNDKCVSIALDANSQSAEIVLENEQVAMDLRMKYHNKVCQGKIVRMTVIHAPSEAVSQPHPHSPSHSPSQINAHSAVTTKKKNDEDTQAQQKTLAKTILTRSRSPLKPHKSASMIMLIPVKSAIAGLGFN</sequence>
<keyword evidence="2" id="KW-1133">Transmembrane helix</keyword>
<evidence type="ECO:0000256" key="1">
    <source>
        <dbReference type="SAM" id="MobiDB-lite"/>
    </source>
</evidence>